<keyword evidence="2" id="KW-0808">Transferase</keyword>
<keyword evidence="3" id="KW-1185">Reference proteome</keyword>
<sequence length="182" mass="19782">MSDGRPEWILRRLRLGHILETAHGMQREFRVMSALAETAVPVSATVGLHEDDALLGAGFYVMERVPETVLRTAGDVGAVPRDAVPALADAFIESLAHLHAVDPAAVGLEISAGLSVTWNGGSAGGAIRWTRRCTKVVRVSHRRDDYSCPRRPSTNPHGRRRVRMYCVAPRTPQSGSTPTSHD</sequence>
<evidence type="ECO:0000313" key="2">
    <source>
        <dbReference type="EMBL" id="SNR95957.1"/>
    </source>
</evidence>
<feature type="domain" description="Aminoglycoside phosphotransferase" evidence="1">
    <location>
        <begin position="4"/>
        <end position="110"/>
    </location>
</feature>
<dbReference type="PANTHER" id="PTHR47829:SF1">
    <property type="entry name" value="HAD FAMILY PHOSPHATASE"/>
    <property type="match status" value="1"/>
</dbReference>
<dbReference type="InterPro" id="IPR011009">
    <property type="entry name" value="Kinase-like_dom_sf"/>
</dbReference>
<dbReference type="Proteomes" id="UP000198403">
    <property type="component" value="Unassembled WGS sequence"/>
</dbReference>
<reference evidence="2 3" key="1">
    <citation type="submission" date="2017-06" db="EMBL/GenBank/DDBJ databases">
        <authorList>
            <person name="Kim H.J."/>
            <person name="Triplett B.A."/>
        </authorList>
    </citation>
    <scope>NUCLEOTIDE SEQUENCE [LARGE SCALE GENOMIC DNA]</scope>
    <source>
        <strain evidence="2 3">DSM 44272</strain>
    </source>
</reference>
<dbReference type="AlphaFoldDB" id="A0A239AJW1"/>
<dbReference type="Pfam" id="PF01636">
    <property type="entry name" value="APH"/>
    <property type="match status" value="1"/>
</dbReference>
<proteinExistence type="predicted"/>
<protein>
    <submittedName>
        <fullName evidence="2">Phosphotransferase enzyme family protein</fullName>
    </submittedName>
</protein>
<gene>
    <name evidence="2" type="ORF">SAMN06272737_14716</name>
</gene>
<organism evidence="2 3">
    <name type="scientific">Blastococcus mobilis</name>
    <dbReference type="NCBI Taxonomy" id="1938746"/>
    <lineage>
        <taxon>Bacteria</taxon>
        <taxon>Bacillati</taxon>
        <taxon>Actinomycetota</taxon>
        <taxon>Actinomycetes</taxon>
        <taxon>Geodermatophilales</taxon>
        <taxon>Geodermatophilaceae</taxon>
        <taxon>Blastococcus</taxon>
    </lineage>
</organism>
<dbReference type="GO" id="GO:0016740">
    <property type="term" value="F:transferase activity"/>
    <property type="evidence" value="ECO:0007669"/>
    <property type="project" value="UniProtKB-KW"/>
</dbReference>
<name>A0A239AJW1_9ACTN</name>
<dbReference type="SUPFAM" id="SSF56112">
    <property type="entry name" value="Protein kinase-like (PK-like)"/>
    <property type="match status" value="1"/>
</dbReference>
<dbReference type="EMBL" id="FZNO01000047">
    <property type="protein sequence ID" value="SNR95957.1"/>
    <property type="molecule type" value="Genomic_DNA"/>
</dbReference>
<evidence type="ECO:0000313" key="3">
    <source>
        <dbReference type="Proteomes" id="UP000198403"/>
    </source>
</evidence>
<dbReference type="InterPro" id="IPR002575">
    <property type="entry name" value="Aminoglycoside_PTrfase"/>
</dbReference>
<evidence type="ECO:0000259" key="1">
    <source>
        <dbReference type="Pfam" id="PF01636"/>
    </source>
</evidence>
<dbReference type="InterPro" id="IPR052898">
    <property type="entry name" value="ACAD10-like"/>
</dbReference>
<dbReference type="Gene3D" id="3.30.200.20">
    <property type="entry name" value="Phosphorylase Kinase, domain 1"/>
    <property type="match status" value="1"/>
</dbReference>
<dbReference type="PANTHER" id="PTHR47829">
    <property type="entry name" value="HYDROLASE, PUTATIVE (AFU_ORTHOLOGUE AFUA_1G12880)-RELATED"/>
    <property type="match status" value="1"/>
</dbReference>
<accession>A0A239AJW1</accession>